<dbReference type="PROSITE" id="PS00903">
    <property type="entry name" value="CYT_DCMP_DEAMINASES_1"/>
    <property type="match status" value="1"/>
</dbReference>
<evidence type="ECO:0000256" key="1">
    <source>
        <dbReference type="ARBA" id="ARBA00022723"/>
    </source>
</evidence>
<keyword evidence="1" id="KW-0479">Metal-binding</keyword>
<dbReference type="RefSeq" id="WP_016340264.1">
    <property type="nucleotide sequence ID" value="NC_021284.1"/>
</dbReference>
<dbReference type="OrthoDB" id="9802676at2"/>
<dbReference type="EMBL" id="CP005078">
    <property type="protein sequence ID" value="AGM25602.1"/>
    <property type="molecule type" value="Genomic_DNA"/>
</dbReference>
<keyword evidence="5" id="KW-1185">Reference proteome</keyword>
<dbReference type="Gene3D" id="3.40.140.10">
    <property type="entry name" value="Cytidine Deaminase, domain 2"/>
    <property type="match status" value="1"/>
</dbReference>
<evidence type="ECO:0000259" key="3">
    <source>
        <dbReference type="PROSITE" id="PS51747"/>
    </source>
</evidence>
<dbReference type="GO" id="GO:0052717">
    <property type="term" value="F:tRNA-specific adenosine-34 deaminase activity"/>
    <property type="evidence" value="ECO:0007669"/>
    <property type="project" value="UniProtKB-EC"/>
</dbReference>
<evidence type="ECO:0000313" key="5">
    <source>
        <dbReference type="Proteomes" id="UP000013963"/>
    </source>
</evidence>
<dbReference type="STRING" id="1276229.SSYRP_v1c00060"/>
<feature type="domain" description="CMP/dCMP-type deaminase" evidence="3">
    <location>
        <begin position="2"/>
        <end position="112"/>
    </location>
</feature>
<dbReference type="Pfam" id="PF14437">
    <property type="entry name" value="MafB19-deam"/>
    <property type="match status" value="1"/>
</dbReference>
<dbReference type="SUPFAM" id="SSF53927">
    <property type="entry name" value="Cytidine deaminase-like"/>
    <property type="match status" value="1"/>
</dbReference>
<protein>
    <submittedName>
        <fullName evidence="4">tRNA-specific adenosine deaminase</fullName>
    </submittedName>
</protein>
<reference evidence="4 5" key="1">
    <citation type="journal article" date="2013" name="Genome Biol. Evol.">
        <title>Complete genomes of two dipteran-associated spiroplasmas provided insights into the origin, dynamics, and impacts of viral invasion in spiroplasma.</title>
        <authorList>
            <person name="Ku C."/>
            <person name="Lo W.S."/>
            <person name="Chen L.L."/>
            <person name="Kuo C.H."/>
        </authorList>
    </citation>
    <scope>NUCLEOTIDE SEQUENCE [LARGE SCALE GENOMIC DNA]</scope>
    <source>
        <strain evidence="4">EA-1</strain>
    </source>
</reference>
<dbReference type="PANTHER" id="PTHR11079:SF162">
    <property type="entry name" value="RIBOFLAVIN BIOSYNTHESIS PROTEIN PYRD, CHLOROPLASTIC"/>
    <property type="match status" value="1"/>
</dbReference>
<evidence type="ECO:0000313" key="4">
    <source>
        <dbReference type="EMBL" id="AGM25602.1"/>
    </source>
</evidence>
<dbReference type="eggNOG" id="COG0590">
    <property type="taxonomic scope" value="Bacteria"/>
</dbReference>
<proteinExistence type="predicted"/>
<dbReference type="HOGENOM" id="CLU_025810_3_2_14"/>
<keyword evidence="2" id="KW-0862">Zinc</keyword>
<accession>R4U2K4</accession>
<gene>
    <name evidence="4" type="primary">tadA</name>
    <name evidence="4" type="ORF">SSYRP_v1c00060</name>
</gene>
<dbReference type="CDD" id="cd01285">
    <property type="entry name" value="nucleoside_deaminase"/>
    <property type="match status" value="1"/>
</dbReference>
<evidence type="ECO:0000256" key="2">
    <source>
        <dbReference type="ARBA" id="ARBA00022833"/>
    </source>
</evidence>
<dbReference type="KEGG" id="ssyr:SSYRP_v1c00060"/>
<dbReference type="InterPro" id="IPR016192">
    <property type="entry name" value="APOBEC/CMP_deaminase_Zn-bd"/>
</dbReference>
<dbReference type="AlphaFoldDB" id="R4U2K4"/>
<dbReference type="SMR" id="R4U2K4"/>
<dbReference type="PROSITE" id="PS51747">
    <property type="entry name" value="CYT_DCMP_DEAMINASES_2"/>
    <property type="match status" value="1"/>
</dbReference>
<name>R4U2K4_9MOLU</name>
<dbReference type="PANTHER" id="PTHR11079">
    <property type="entry name" value="CYTOSINE DEAMINASE FAMILY MEMBER"/>
    <property type="match status" value="1"/>
</dbReference>
<organism evidence="4 5">
    <name type="scientific">Spiroplasma syrphidicola EA-1</name>
    <dbReference type="NCBI Taxonomy" id="1276229"/>
    <lineage>
        <taxon>Bacteria</taxon>
        <taxon>Bacillati</taxon>
        <taxon>Mycoplasmatota</taxon>
        <taxon>Mollicutes</taxon>
        <taxon>Entomoplasmatales</taxon>
        <taxon>Spiroplasmataceae</taxon>
        <taxon>Spiroplasma</taxon>
    </lineage>
</organism>
<dbReference type="PATRIC" id="fig|1276229.3.peg.6"/>
<dbReference type="GO" id="GO:0002100">
    <property type="term" value="P:tRNA wobble adenosine to inosine editing"/>
    <property type="evidence" value="ECO:0007669"/>
    <property type="project" value="InterPro"/>
</dbReference>
<dbReference type="Proteomes" id="UP000013963">
    <property type="component" value="Chromosome"/>
</dbReference>
<dbReference type="InterPro" id="IPR016193">
    <property type="entry name" value="Cytidine_deaminase-like"/>
</dbReference>
<dbReference type="GO" id="GO:0008270">
    <property type="term" value="F:zinc ion binding"/>
    <property type="evidence" value="ECO:0007669"/>
    <property type="project" value="InterPro"/>
</dbReference>
<sequence>MNNKEEIFQKLYSLVRNAAKKDSVPIAAIVSNKKGEIIGIGQNKTNKNIVTSHAEIYAINQACKKIKASKLQDCTIWITVEPCMMCLGAIINAGIKKINYYLENEKFGFVKSNHTFDLSKMTIHKINDNKEKNDLKNIMQGFFLKLR</sequence>
<dbReference type="InterPro" id="IPR002125">
    <property type="entry name" value="CMP_dCMP_dom"/>
</dbReference>
<dbReference type="InterPro" id="IPR058535">
    <property type="entry name" value="MafB19-deam"/>
</dbReference>